<comment type="caution">
    <text evidence="1">The sequence shown here is derived from an EMBL/GenBank/DDBJ whole genome shotgun (WGS) entry which is preliminary data.</text>
</comment>
<organism evidence="1 2">
    <name type="scientific">Mesorhizobium metallidurans STM 2683</name>
    <dbReference type="NCBI Taxonomy" id="1297569"/>
    <lineage>
        <taxon>Bacteria</taxon>
        <taxon>Pseudomonadati</taxon>
        <taxon>Pseudomonadota</taxon>
        <taxon>Alphaproteobacteria</taxon>
        <taxon>Hyphomicrobiales</taxon>
        <taxon>Phyllobacteriaceae</taxon>
        <taxon>Mesorhizobium</taxon>
    </lineage>
</organism>
<protein>
    <submittedName>
        <fullName evidence="1">Uncharacterized protein</fullName>
    </submittedName>
</protein>
<accession>M5ENZ2</accession>
<proteinExistence type="predicted"/>
<evidence type="ECO:0000313" key="2">
    <source>
        <dbReference type="Proteomes" id="UP000012062"/>
    </source>
</evidence>
<dbReference type="AlphaFoldDB" id="M5ENZ2"/>
<name>M5ENZ2_9HYPH</name>
<dbReference type="Proteomes" id="UP000012062">
    <property type="component" value="Unassembled WGS sequence"/>
</dbReference>
<reference evidence="1 2" key="1">
    <citation type="submission" date="2013-02" db="EMBL/GenBank/DDBJ databases">
        <authorList>
            <person name="Genoscope - CEA"/>
        </authorList>
    </citation>
    <scope>NUCLEOTIDE SEQUENCE [LARGE SCALE GENOMIC DNA]</scope>
    <source>
        <strain evidence="1 2">STM 2683</strain>
    </source>
</reference>
<sequence>MDLPPKVRHALAAAGSCRMTSIAITSSGTAARDMRGPPAWIRIAADRGRYIHSLKRVPALRNAYMIWDSATRFFRLSDLCNVREWNSTYAA</sequence>
<dbReference type="EMBL" id="CAUM01000097">
    <property type="protein sequence ID" value="CCV06459.1"/>
    <property type="molecule type" value="Genomic_DNA"/>
</dbReference>
<evidence type="ECO:0000313" key="1">
    <source>
        <dbReference type="EMBL" id="CCV06459.1"/>
    </source>
</evidence>
<keyword evidence="2" id="KW-1185">Reference proteome</keyword>
<gene>
    <name evidence="1" type="ORF">MESS2_310084</name>
</gene>